<evidence type="ECO:0000256" key="4">
    <source>
        <dbReference type="ARBA" id="ARBA00022933"/>
    </source>
</evidence>
<evidence type="ECO:0000256" key="1">
    <source>
        <dbReference type="ARBA" id="ARBA00004613"/>
    </source>
</evidence>
<keyword evidence="3" id="KW-0732">Signal</keyword>
<evidence type="ECO:0000313" key="8">
    <source>
        <dbReference type="EMBL" id="KAH9518012.1"/>
    </source>
</evidence>
<keyword evidence="2" id="KW-0964">Secreted</keyword>
<evidence type="ECO:0000256" key="3">
    <source>
        <dbReference type="ARBA" id="ARBA00022729"/>
    </source>
</evidence>
<name>A0A922I3L8_DERFA</name>
<dbReference type="GO" id="GO:0005576">
    <property type="term" value="C:extracellular region"/>
    <property type="evidence" value="ECO:0007669"/>
    <property type="project" value="UniProtKB-SubCell"/>
</dbReference>
<evidence type="ECO:0000256" key="2">
    <source>
        <dbReference type="ARBA" id="ARBA00022525"/>
    </source>
</evidence>
<accession>A0A922I3L8</accession>
<keyword evidence="6" id="KW-0812">Transmembrane</keyword>
<dbReference type="GO" id="GO:0008430">
    <property type="term" value="F:selenium binding"/>
    <property type="evidence" value="ECO:0007669"/>
    <property type="project" value="InterPro"/>
</dbReference>
<organism evidence="8 9">
    <name type="scientific">Dermatophagoides farinae</name>
    <name type="common">American house dust mite</name>
    <dbReference type="NCBI Taxonomy" id="6954"/>
    <lineage>
        <taxon>Eukaryota</taxon>
        <taxon>Metazoa</taxon>
        <taxon>Ecdysozoa</taxon>
        <taxon>Arthropoda</taxon>
        <taxon>Chelicerata</taxon>
        <taxon>Arachnida</taxon>
        <taxon>Acari</taxon>
        <taxon>Acariformes</taxon>
        <taxon>Sarcoptiformes</taxon>
        <taxon>Astigmata</taxon>
        <taxon>Psoroptidia</taxon>
        <taxon>Analgoidea</taxon>
        <taxon>Pyroglyphidae</taxon>
        <taxon>Dermatophagoidinae</taxon>
        <taxon>Dermatophagoides</taxon>
    </lineage>
</organism>
<reference evidence="8" key="2">
    <citation type="journal article" date="2022" name="Res Sq">
        <title>Comparative Genomics Reveals Insights into the Divergent Evolution of Astigmatic Mites and Household Pest Adaptations.</title>
        <authorList>
            <person name="Xiong Q."/>
            <person name="Wan A.T.-Y."/>
            <person name="Liu X.-Y."/>
            <person name="Fung C.S.-H."/>
            <person name="Xiao X."/>
            <person name="Malainual N."/>
            <person name="Hou J."/>
            <person name="Wang L."/>
            <person name="Wang M."/>
            <person name="Yang K."/>
            <person name="Cui Y."/>
            <person name="Leung E."/>
            <person name="Nong W."/>
            <person name="Shin S.-K."/>
            <person name="Au S."/>
            <person name="Jeong K.Y."/>
            <person name="Chew F.T."/>
            <person name="Hui J."/>
            <person name="Leung T.F."/>
            <person name="Tungtrongchitr A."/>
            <person name="Zhong N."/>
            <person name="Liu Z."/>
            <person name="Tsui S."/>
        </authorList>
    </citation>
    <scope>NUCLEOTIDE SEQUENCE</scope>
    <source>
        <strain evidence="8">Derf</strain>
        <tissue evidence="8">Whole organism</tissue>
    </source>
</reference>
<reference evidence="8" key="1">
    <citation type="submission" date="2013-05" db="EMBL/GenBank/DDBJ databases">
        <authorList>
            <person name="Yim A.K.Y."/>
            <person name="Chan T.F."/>
            <person name="Ji K.M."/>
            <person name="Liu X.Y."/>
            <person name="Zhou J.W."/>
            <person name="Li R.Q."/>
            <person name="Yang K.Y."/>
            <person name="Li J."/>
            <person name="Li M."/>
            <person name="Law P.T.W."/>
            <person name="Wu Y.L."/>
            <person name="Cai Z.L."/>
            <person name="Qin H."/>
            <person name="Bao Y."/>
            <person name="Leung R.K.K."/>
            <person name="Ng P.K.S."/>
            <person name="Zou J."/>
            <person name="Zhong X.J."/>
            <person name="Ran P.X."/>
            <person name="Zhong N.S."/>
            <person name="Liu Z.G."/>
            <person name="Tsui S.K.W."/>
        </authorList>
    </citation>
    <scope>NUCLEOTIDE SEQUENCE</scope>
    <source>
        <strain evidence="8">Derf</strain>
        <tissue evidence="8">Whole organism</tissue>
    </source>
</reference>
<gene>
    <name evidence="8" type="primary">SEPP1</name>
    <name evidence="8" type="ORF">DERF_008615</name>
</gene>
<evidence type="ECO:0000259" key="7">
    <source>
        <dbReference type="Pfam" id="PF04592"/>
    </source>
</evidence>
<proteinExistence type="predicted"/>
<dbReference type="Pfam" id="PF04592">
    <property type="entry name" value="SelP_N"/>
    <property type="match status" value="1"/>
</dbReference>
<dbReference type="Proteomes" id="UP000790347">
    <property type="component" value="Unassembled WGS sequence"/>
</dbReference>
<dbReference type="InterPro" id="IPR037941">
    <property type="entry name" value="SeP"/>
</dbReference>
<dbReference type="InterPro" id="IPR007671">
    <property type="entry name" value="Selenoprotein-P_N"/>
</dbReference>
<evidence type="ECO:0000256" key="6">
    <source>
        <dbReference type="SAM" id="Phobius"/>
    </source>
</evidence>
<keyword evidence="5" id="KW-0325">Glycoprotein</keyword>
<keyword evidence="6" id="KW-0472">Membrane</keyword>
<protein>
    <submittedName>
        <fullName evidence="8">Selenium binding</fullName>
    </submittedName>
</protein>
<dbReference type="EMBL" id="ASGP02000003">
    <property type="protein sequence ID" value="KAH9518012.1"/>
    <property type="molecule type" value="Genomic_DNA"/>
</dbReference>
<dbReference type="AlphaFoldDB" id="A0A922I3L8"/>
<dbReference type="PANTHER" id="PTHR10105:SF2">
    <property type="entry name" value="AGAP003297-PA"/>
    <property type="match status" value="1"/>
</dbReference>
<keyword evidence="9" id="KW-1185">Reference proteome</keyword>
<evidence type="ECO:0000256" key="5">
    <source>
        <dbReference type="ARBA" id="ARBA00023180"/>
    </source>
</evidence>
<dbReference type="PANTHER" id="PTHR10105">
    <property type="entry name" value="SELENOPROTEIN P"/>
    <property type="match status" value="1"/>
</dbReference>
<dbReference type="GO" id="GO:0001887">
    <property type="term" value="P:selenium compound metabolic process"/>
    <property type="evidence" value="ECO:0007669"/>
    <property type="project" value="TreeGrafter"/>
</dbReference>
<comment type="subcellular location">
    <subcellularLocation>
        <location evidence="1">Secreted</location>
    </subcellularLocation>
</comment>
<feature type="domain" description="Selenoprotein P N-terminal" evidence="7">
    <location>
        <begin position="130"/>
        <end position="290"/>
    </location>
</feature>
<keyword evidence="4" id="KW-0712">Selenocysteine</keyword>
<comment type="caution">
    <text evidence="8">The sequence shown here is derived from an EMBL/GenBank/DDBJ whole genome shotgun (WGS) entry which is preliminary data.</text>
</comment>
<keyword evidence="6" id="KW-1133">Transmembrane helix</keyword>
<sequence length="564" mass="63798">MAKQNNIVREYSNHHHRRSFNQSTIKNLIIIIFCIVFNVILVVDATNRIKLCHQSPKLRFYDIVTHLDEQQQTSSSSSSSLLLSSSSLNTSLPNPKYFRSLFHNTIDDDNDDDDATAADAAAATDADDHDHVTVIALSSLHDERANTDAWINNLENIYHNLVEQKSFRNIRLILINSKDSYNPLWVNRIRKKVSFEVYQELSSSPIANQLDGHSGDVYIFDRCNLLAYYIRFPLSFIDRKDPFFQATILAAHTDSPCKEKCIRNSVSSSSTTNITGNQNETETIETTTTTMMMTTTDDSMTNITNQTDQATTTATESIEMNVLSQMGEILKIFYNRYTMNFVPESSESVMDNNTTSISNMTTKNVTTNLIDTLNRTIETYGLQQTLSSSSSSSSSIPAIQLDIGKEIAKNVTKVGNGELRSQLLPPNTRNVSKLSKVCQQTNCTEWTTERLLAARLCCLSITTEDDDEPMVNVNASVYIPSNGGFGCKLYPRTTCSMIKPILRCCTRKLVNQYFNYAIQLRERQRQQFRPGPGQRPVRDAEMILLKKSFISTMDVEKRNHHIPQ</sequence>
<feature type="transmembrane region" description="Helical" evidence="6">
    <location>
        <begin position="25"/>
        <end position="43"/>
    </location>
</feature>
<evidence type="ECO:0000313" key="9">
    <source>
        <dbReference type="Proteomes" id="UP000790347"/>
    </source>
</evidence>